<evidence type="ECO:0000313" key="3">
    <source>
        <dbReference type="Proteomes" id="UP000711391"/>
    </source>
</evidence>
<feature type="transmembrane region" description="Helical" evidence="1">
    <location>
        <begin position="102"/>
        <end position="122"/>
    </location>
</feature>
<keyword evidence="1" id="KW-0812">Transmembrane</keyword>
<dbReference type="InterPro" id="IPR025597">
    <property type="entry name" value="DUF4345"/>
</dbReference>
<organism evidence="2 3">
    <name type="scientific">SAR86 cluster bacterium</name>
    <dbReference type="NCBI Taxonomy" id="2030880"/>
    <lineage>
        <taxon>Bacteria</taxon>
        <taxon>Pseudomonadati</taxon>
        <taxon>Pseudomonadota</taxon>
        <taxon>Gammaproteobacteria</taxon>
        <taxon>SAR86 cluster</taxon>
    </lineage>
</organism>
<feature type="transmembrane region" description="Helical" evidence="1">
    <location>
        <begin position="7"/>
        <end position="28"/>
    </location>
</feature>
<comment type="caution">
    <text evidence="2">The sequence shown here is derived from an EMBL/GenBank/DDBJ whole genome shotgun (WGS) entry which is preliminary data.</text>
</comment>
<sequence>MVWLLRFYFIFMGLIYFAIGVWATFSHISFLEAVGLNIASDIGLSEIGGIYGGLNICIGIMCFVGMFKQNIGIFAVQFLTFLTGSIAFGRILSSFMPSMPGFLNSFFIFEVCAFLVGIFILANKNKSEYITKV</sequence>
<protein>
    <submittedName>
        <fullName evidence="2">DUF4345 family protein</fullName>
    </submittedName>
</protein>
<feature type="transmembrane region" description="Helical" evidence="1">
    <location>
        <begin position="48"/>
        <end position="67"/>
    </location>
</feature>
<name>A0A937IAV8_9GAMM</name>
<dbReference type="Pfam" id="PF14248">
    <property type="entry name" value="DUF4345"/>
    <property type="match status" value="1"/>
</dbReference>
<accession>A0A937IAV8</accession>
<keyword evidence="1" id="KW-1133">Transmembrane helix</keyword>
<dbReference type="Proteomes" id="UP000711391">
    <property type="component" value="Unassembled WGS sequence"/>
</dbReference>
<reference evidence="2" key="1">
    <citation type="submission" date="2020-10" db="EMBL/GenBank/DDBJ databases">
        <title>Microbiome of the Black Sea water column analyzed by genome centric metagenomics.</title>
        <authorList>
            <person name="Cabello-Yeves P.J."/>
            <person name="Callieri C."/>
            <person name="Picazo A."/>
            <person name="Mehrshad M."/>
            <person name="Haro-Moreno J.M."/>
            <person name="Roda-Garcia J."/>
            <person name="Dzembekova N."/>
            <person name="Slabakova V."/>
            <person name="Slabakova N."/>
            <person name="Moncheva S."/>
            <person name="Rodriguez-Valera F."/>
        </authorList>
    </citation>
    <scope>NUCLEOTIDE SEQUENCE</scope>
    <source>
        <strain evidence="2">BS307-5m-G50</strain>
    </source>
</reference>
<evidence type="ECO:0000256" key="1">
    <source>
        <dbReference type="SAM" id="Phobius"/>
    </source>
</evidence>
<evidence type="ECO:0000313" key="2">
    <source>
        <dbReference type="EMBL" id="MBL6817818.1"/>
    </source>
</evidence>
<gene>
    <name evidence="2" type="ORF">ISQ64_00235</name>
</gene>
<proteinExistence type="predicted"/>
<dbReference type="AlphaFoldDB" id="A0A937IAV8"/>
<dbReference type="EMBL" id="JADHQD010000001">
    <property type="protein sequence ID" value="MBL6817818.1"/>
    <property type="molecule type" value="Genomic_DNA"/>
</dbReference>
<keyword evidence="1" id="KW-0472">Membrane</keyword>
<feature type="transmembrane region" description="Helical" evidence="1">
    <location>
        <begin position="74"/>
        <end position="96"/>
    </location>
</feature>